<feature type="compositionally biased region" description="Basic and acidic residues" evidence="6">
    <location>
        <begin position="132"/>
        <end position="141"/>
    </location>
</feature>
<sequence>MLLKAASDTAENTAVFLQKLILSPYTDMGRLNSGGVRLLTFHAAKGLEFPVVIIAGAEEGITPLDRQDSNLEEERRLFYVAMTRAKEELQIVHCKKRRLYGTEKEMKPSPFLAEFSPGYSKQIQPNIPKRNKKDEGQLNLF</sequence>
<organism evidence="8 9">
    <name type="scientific">Microbacter margulisiae</name>
    <dbReference type="NCBI Taxonomy" id="1350067"/>
    <lineage>
        <taxon>Bacteria</taxon>
        <taxon>Pseudomonadati</taxon>
        <taxon>Bacteroidota</taxon>
        <taxon>Bacteroidia</taxon>
        <taxon>Bacteroidales</taxon>
        <taxon>Porphyromonadaceae</taxon>
        <taxon>Microbacter</taxon>
    </lineage>
</organism>
<evidence type="ECO:0000259" key="7">
    <source>
        <dbReference type="Pfam" id="PF13361"/>
    </source>
</evidence>
<evidence type="ECO:0000256" key="4">
    <source>
        <dbReference type="ARBA" id="ARBA00022840"/>
    </source>
</evidence>
<evidence type="ECO:0000313" key="9">
    <source>
        <dbReference type="Proteomes" id="UP000544222"/>
    </source>
</evidence>
<dbReference type="GO" id="GO:0000725">
    <property type="term" value="P:recombinational repair"/>
    <property type="evidence" value="ECO:0007669"/>
    <property type="project" value="TreeGrafter"/>
</dbReference>
<dbReference type="EMBL" id="JACHYB010000001">
    <property type="protein sequence ID" value="MBB3186561.1"/>
    <property type="molecule type" value="Genomic_DNA"/>
</dbReference>
<keyword evidence="2" id="KW-0378">Hydrolase</keyword>
<protein>
    <recommendedName>
        <fullName evidence="5">DNA 3'-5' helicase II</fullName>
    </recommendedName>
</protein>
<dbReference type="PANTHER" id="PTHR11070">
    <property type="entry name" value="UVRD / RECB / PCRA DNA HELICASE FAMILY MEMBER"/>
    <property type="match status" value="1"/>
</dbReference>
<keyword evidence="1" id="KW-0547">Nucleotide-binding</keyword>
<evidence type="ECO:0000313" key="8">
    <source>
        <dbReference type="EMBL" id="MBB3186561.1"/>
    </source>
</evidence>
<keyword evidence="9" id="KW-1185">Reference proteome</keyword>
<dbReference type="InterPro" id="IPR014017">
    <property type="entry name" value="DNA_helicase_UvrD-like_C"/>
</dbReference>
<dbReference type="Gene3D" id="3.40.50.300">
    <property type="entry name" value="P-loop containing nucleotide triphosphate hydrolases"/>
    <property type="match status" value="1"/>
</dbReference>
<dbReference type="AlphaFoldDB" id="A0A7W5H1N3"/>
<dbReference type="GO" id="GO:0005524">
    <property type="term" value="F:ATP binding"/>
    <property type="evidence" value="ECO:0007669"/>
    <property type="project" value="UniProtKB-KW"/>
</dbReference>
<accession>A0A7W5H1N3</accession>
<evidence type="ECO:0000256" key="5">
    <source>
        <dbReference type="ARBA" id="ARBA00034923"/>
    </source>
</evidence>
<dbReference type="RefSeq" id="WP_183412434.1">
    <property type="nucleotide sequence ID" value="NZ_JACHYB010000001.1"/>
</dbReference>
<proteinExistence type="predicted"/>
<evidence type="ECO:0000256" key="6">
    <source>
        <dbReference type="SAM" id="MobiDB-lite"/>
    </source>
</evidence>
<dbReference type="Pfam" id="PF13361">
    <property type="entry name" value="UvrD_C"/>
    <property type="match status" value="1"/>
</dbReference>
<dbReference type="GO" id="GO:0016787">
    <property type="term" value="F:hydrolase activity"/>
    <property type="evidence" value="ECO:0007669"/>
    <property type="project" value="UniProtKB-KW"/>
</dbReference>
<evidence type="ECO:0000256" key="1">
    <source>
        <dbReference type="ARBA" id="ARBA00022741"/>
    </source>
</evidence>
<evidence type="ECO:0000256" key="2">
    <source>
        <dbReference type="ARBA" id="ARBA00022801"/>
    </source>
</evidence>
<feature type="domain" description="UvrD-like helicase C-terminal" evidence="7">
    <location>
        <begin position="11"/>
        <end position="95"/>
    </location>
</feature>
<dbReference type="GO" id="GO:0003677">
    <property type="term" value="F:DNA binding"/>
    <property type="evidence" value="ECO:0007669"/>
    <property type="project" value="InterPro"/>
</dbReference>
<dbReference type="PANTHER" id="PTHR11070:SF2">
    <property type="entry name" value="ATP-DEPENDENT DNA HELICASE SRS2"/>
    <property type="match status" value="1"/>
</dbReference>
<dbReference type="GO" id="GO:0043138">
    <property type="term" value="F:3'-5' DNA helicase activity"/>
    <property type="evidence" value="ECO:0007669"/>
    <property type="project" value="TreeGrafter"/>
</dbReference>
<reference evidence="8 9" key="1">
    <citation type="submission" date="2020-08" db="EMBL/GenBank/DDBJ databases">
        <title>Genomic Encyclopedia of Type Strains, Phase IV (KMG-IV): sequencing the most valuable type-strain genomes for metagenomic binning, comparative biology and taxonomic classification.</title>
        <authorList>
            <person name="Goeker M."/>
        </authorList>
    </citation>
    <scope>NUCLEOTIDE SEQUENCE [LARGE SCALE GENOMIC DNA]</scope>
    <source>
        <strain evidence="8 9">DSM 27471</strain>
    </source>
</reference>
<dbReference type="Proteomes" id="UP000544222">
    <property type="component" value="Unassembled WGS sequence"/>
</dbReference>
<dbReference type="CDD" id="cd18807">
    <property type="entry name" value="SF1_C_UvrD"/>
    <property type="match status" value="1"/>
</dbReference>
<dbReference type="SUPFAM" id="SSF52540">
    <property type="entry name" value="P-loop containing nucleoside triphosphate hydrolases"/>
    <property type="match status" value="1"/>
</dbReference>
<evidence type="ECO:0000256" key="3">
    <source>
        <dbReference type="ARBA" id="ARBA00022806"/>
    </source>
</evidence>
<gene>
    <name evidence="8" type="ORF">FHX64_000724</name>
</gene>
<name>A0A7W5H1N3_9PORP</name>
<comment type="caution">
    <text evidence="8">The sequence shown here is derived from an EMBL/GenBank/DDBJ whole genome shotgun (WGS) entry which is preliminary data.</text>
</comment>
<dbReference type="GO" id="GO:0033202">
    <property type="term" value="C:DNA helicase complex"/>
    <property type="evidence" value="ECO:0007669"/>
    <property type="project" value="TreeGrafter"/>
</dbReference>
<keyword evidence="4" id="KW-0067">ATP-binding</keyword>
<dbReference type="InterPro" id="IPR027417">
    <property type="entry name" value="P-loop_NTPase"/>
</dbReference>
<dbReference type="GO" id="GO:0005829">
    <property type="term" value="C:cytosol"/>
    <property type="evidence" value="ECO:0007669"/>
    <property type="project" value="TreeGrafter"/>
</dbReference>
<feature type="region of interest" description="Disordered" evidence="6">
    <location>
        <begin position="118"/>
        <end position="141"/>
    </location>
</feature>
<keyword evidence="3 8" id="KW-0347">Helicase</keyword>
<dbReference type="InterPro" id="IPR000212">
    <property type="entry name" value="DNA_helicase_UvrD/REP"/>
</dbReference>